<protein>
    <submittedName>
        <fullName evidence="1">Uncharacterized protein</fullName>
    </submittedName>
</protein>
<reference evidence="1 2" key="1">
    <citation type="journal article" date="2018" name="Biotechnol. Biofuels">
        <title>Integrative visual omics of the white-rot fungus Polyporus brumalis exposes the biotechnological potential of its oxidative enzymes for delignifying raw plant biomass.</title>
        <authorList>
            <person name="Miyauchi S."/>
            <person name="Rancon A."/>
            <person name="Drula E."/>
            <person name="Hage H."/>
            <person name="Chaduli D."/>
            <person name="Favel A."/>
            <person name="Grisel S."/>
            <person name="Henrissat B."/>
            <person name="Herpoel-Gimbert I."/>
            <person name="Ruiz-Duenas F.J."/>
            <person name="Chevret D."/>
            <person name="Hainaut M."/>
            <person name="Lin J."/>
            <person name="Wang M."/>
            <person name="Pangilinan J."/>
            <person name="Lipzen A."/>
            <person name="Lesage-Meessen L."/>
            <person name="Navarro D."/>
            <person name="Riley R."/>
            <person name="Grigoriev I.V."/>
            <person name="Zhou S."/>
            <person name="Raouche S."/>
            <person name="Rosso M.N."/>
        </authorList>
    </citation>
    <scope>NUCLEOTIDE SEQUENCE [LARGE SCALE GENOMIC DNA]</scope>
    <source>
        <strain evidence="1 2">BRFM 1820</strain>
    </source>
</reference>
<sequence>MLSRSVRRAPPTHQRLHTAFSCSCGKGSCLLCILQLALVYGTWAPWPSCGGRMPESTNRFTMETWETWRGCSPCQQHVSLPVDVIEDRQHDGGPMRHKPLREEVGRWRLGSSTSLKIGTGRSTERQRQVHGEIDGITYAHRLNPPRQTDTMEDAWANVSNKMPDTYYEA</sequence>
<proteinExistence type="predicted"/>
<evidence type="ECO:0000313" key="1">
    <source>
        <dbReference type="EMBL" id="RDX57092.1"/>
    </source>
</evidence>
<dbReference type="Proteomes" id="UP000256964">
    <property type="component" value="Unassembled WGS sequence"/>
</dbReference>
<evidence type="ECO:0000313" key="2">
    <source>
        <dbReference type="Proteomes" id="UP000256964"/>
    </source>
</evidence>
<accession>A0A371DX05</accession>
<dbReference type="EMBL" id="KZ857379">
    <property type="protein sequence ID" value="RDX57092.1"/>
    <property type="molecule type" value="Genomic_DNA"/>
</dbReference>
<gene>
    <name evidence="1" type="ORF">OH76DRAFT_14640</name>
</gene>
<keyword evidence="2" id="KW-1185">Reference proteome</keyword>
<dbReference type="AlphaFoldDB" id="A0A371DX05"/>
<organism evidence="1 2">
    <name type="scientific">Lentinus brumalis</name>
    <dbReference type="NCBI Taxonomy" id="2498619"/>
    <lineage>
        <taxon>Eukaryota</taxon>
        <taxon>Fungi</taxon>
        <taxon>Dikarya</taxon>
        <taxon>Basidiomycota</taxon>
        <taxon>Agaricomycotina</taxon>
        <taxon>Agaricomycetes</taxon>
        <taxon>Polyporales</taxon>
        <taxon>Polyporaceae</taxon>
        <taxon>Lentinus</taxon>
    </lineage>
</organism>
<name>A0A371DX05_9APHY</name>